<dbReference type="PROSITE" id="PS50002">
    <property type="entry name" value="SH3"/>
    <property type="match status" value="1"/>
</dbReference>
<keyword evidence="1 2" id="KW-0728">SH3 domain</keyword>
<dbReference type="Pfam" id="PF14604">
    <property type="entry name" value="SH3_9"/>
    <property type="match status" value="1"/>
</dbReference>
<dbReference type="OrthoDB" id="26539at2759"/>
<evidence type="ECO:0000256" key="1">
    <source>
        <dbReference type="ARBA" id="ARBA00022443"/>
    </source>
</evidence>
<dbReference type="InterPro" id="IPR036028">
    <property type="entry name" value="SH3-like_dom_sf"/>
</dbReference>
<evidence type="ECO:0000313" key="4">
    <source>
        <dbReference type="EMBL" id="KXS19487.1"/>
    </source>
</evidence>
<dbReference type="Gene3D" id="2.30.30.40">
    <property type="entry name" value="SH3 Domains"/>
    <property type="match status" value="1"/>
</dbReference>
<dbReference type="CDD" id="cd00174">
    <property type="entry name" value="SH3"/>
    <property type="match status" value="1"/>
</dbReference>
<organism evidence="4 5">
    <name type="scientific">Gonapodya prolifera (strain JEL478)</name>
    <name type="common">Monoblepharis prolifera</name>
    <dbReference type="NCBI Taxonomy" id="1344416"/>
    <lineage>
        <taxon>Eukaryota</taxon>
        <taxon>Fungi</taxon>
        <taxon>Fungi incertae sedis</taxon>
        <taxon>Chytridiomycota</taxon>
        <taxon>Chytridiomycota incertae sedis</taxon>
        <taxon>Monoblepharidomycetes</taxon>
        <taxon>Monoblepharidales</taxon>
        <taxon>Gonapodyaceae</taxon>
        <taxon>Gonapodya</taxon>
    </lineage>
</organism>
<dbReference type="InterPro" id="IPR001452">
    <property type="entry name" value="SH3_domain"/>
</dbReference>
<name>A0A139ARX2_GONPJ</name>
<evidence type="ECO:0000259" key="3">
    <source>
        <dbReference type="PROSITE" id="PS50002"/>
    </source>
</evidence>
<sequence length="147" mass="16053">MAFVSCVVADSRHAPTSNAELSVSPGDILWVMEFDSPDRGWARVVNKKEFDEANEAAPTDLEPKSVPMAIFSPLPKLGTCYALYPWTPTHADELALTANELLVVRQQNPGGWWICSKNLDDIGSTGLEAWGVVAENYSTGFQVNTLP</sequence>
<dbReference type="EMBL" id="KQ965738">
    <property type="protein sequence ID" value="KXS19487.1"/>
    <property type="molecule type" value="Genomic_DNA"/>
</dbReference>
<dbReference type="Proteomes" id="UP000070544">
    <property type="component" value="Unassembled WGS sequence"/>
</dbReference>
<protein>
    <recommendedName>
        <fullName evidence="3">SH3 domain-containing protein</fullName>
    </recommendedName>
</protein>
<gene>
    <name evidence="4" type="ORF">M427DRAFT_52920</name>
</gene>
<reference evidence="4 5" key="1">
    <citation type="journal article" date="2015" name="Genome Biol. Evol.">
        <title>Phylogenomic analyses indicate that early fungi evolved digesting cell walls of algal ancestors of land plants.</title>
        <authorList>
            <person name="Chang Y."/>
            <person name="Wang S."/>
            <person name="Sekimoto S."/>
            <person name="Aerts A.L."/>
            <person name="Choi C."/>
            <person name="Clum A."/>
            <person name="LaButti K.M."/>
            <person name="Lindquist E.A."/>
            <person name="Yee Ngan C."/>
            <person name="Ohm R.A."/>
            <person name="Salamov A.A."/>
            <person name="Grigoriev I.V."/>
            <person name="Spatafora J.W."/>
            <person name="Berbee M.L."/>
        </authorList>
    </citation>
    <scope>NUCLEOTIDE SEQUENCE [LARGE SCALE GENOMIC DNA]</scope>
    <source>
        <strain evidence="4 5">JEL478</strain>
    </source>
</reference>
<feature type="domain" description="SH3" evidence="3">
    <location>
        <begin position="75"/>
        <end position="147"/>
    </location>
</feature>
<proteinExistence type="predicted"/>
<evidence type="ECO:0000313" key="5">
    <source>
        <dbReference type="Proteomes" id="UP000070544"/>
    </source>
</evidence>
<evidence type="ECO:0000256" key="2">
    <source>
        <dbReference type="PROSITE-ProRule" id="PRU00192"/>
    </source>
</evidence>
<accession>A0A139ARX2</accession>
<dbReference type="STRING" id="1344416.A0A139ARX2"/>
<dbReference type="SMART" id="SM00326">
    <property type="entry name" value="SH3"/>
    <property type="match status" value="2"/>
</dbReference>
<dbReference type="SUPFAM" id="SSF50044">
    <property type="entry name" value="SH3-domain"/>
    <property type="match status" value="2"/>
</dbReference>
<dbReference type="AlphaFoldDB" id="A0A139ARX2"/>
<keyword evidence="5" id="KW-1185">Reference proteome</keyword>